<evidence type="ECO:0000256" key="7">
    <source>
        <dbReference type="ARBA" id="ARBA00048539"/>
    </source>
</evidence>
<comment type="function">
    <text evidence="8">Ligates lysine onto the cytidine present at position 34 of the AUA codon-specific tRNA(Ile) that contains the anticodon CAU, in an ATP-dependent manner. Cytidine is converted to lysidine, thus changing the amino acid specificity of the tRNA from methionine to isoleucine.</text>
</comment>
<comment type="domain">
    <text evidence="8">The N-terminal region contains the highly conserved SGGXDS motif, predicted to be a P-loop motif involved in ATP binding.</text>
</comment>
<comment type="subcellular location">
    <subcellularLocation>
        <location evidence="1 8">Cytoplasm</location>
    </subcellularLocation>
</comment>
<dbReference type="Pfam" id="PF01171">
    <property type="entry name" value="ATP_bind_3"/>
    <property type="match status" value="1"/>
</dbReference>
<dbReference type="EMBL" id="AGEK01000011">
    <property type="protein sequence ID" value="EHO74335.1"/>
    <property type="molecule type" value="Genomic_DNA"/>
</dbReference>
<dbReference type="InterPro" id="IPR011063">
    <property type="entry name" value="TilS/TtcA_N"/>
</dbReference>
<dbReference type="HAMAP" id="MF_01161">
    <property type="entry name" value="tRNA_Ile_lys_synt"/>
    <property type="match status" value="1"/>
</dbReference>
<gene>
    <name evidence="8" type="primary">tilS</name>
    <name evidence="10" type="ORF">HMPREF9944_00184</name>
</gene>
<dbReference type="InterPro" id="IPR012094">
    <property type="entry name" value="tRNA_Ile_lys_synt"/>
</dbReference>
<keyword evidence="4 8" id="KW-0819">tRNA processing</keyword>
<dbReference type="GO" id="GO:0005524">
    <property type="term" value="F:ATP binding"/>
    <property type="evidence" value="ECO:0007669"/>
    <property type="project" value="UniProtKB-UniRule"/>
</dbReference>
<keyword evidence="5 8" id="KW-0547">Nucleotide-binding</keyword>
<dbReference type="NCBIfam" id="TIGR02433">
    <property type="entry name" value="lysidine_TilS_C"/>
    <property type="match status" value="1"/>
</dbReference>
<dbReference type="SMART" id="SM00977">
    <property type="entry name" value="TilS_C"/>
    <property type="match status" value="1"/>
</dbReference>
<evidence type="ECO:0000256" key="1">
    <source>
        <dbReference type="ARBA" id="ARBA00004496"/>
    </source>
</evidence>
<dbReference type="CDD" id="cd01992">
    <property type="entry name" value="TilS_N"/>
    <property type="match status" value="1"/>
</dbReference>
<dbReference type="SUPFAM" id="SSF52402">
    <property type="entry name" value="Adenine nucleotide alpha hydrolases-like"/>
    <property type="match status" value="1"/>
</dbReference>
<dbReference type="InterPro" id="IPR012795">
    <property type="entry name" value="tRNA_Ile_lys_synt_N"/>
</dbReference>
<dbReference type="Proteomes" id="UP000003167">
    <property type="component" value="Unassembled WGS sequence"/>
</dbReference>
<evidence type="ECO:0000313" key="10">
    <source>
        <dbReference type="EMBL" id="EHO74335.1"/>
    </source>
</evidence>
<dbReference type="PATRIC" id="fig|999422.3.peg.173"/>
<feature type="binding site" evidence="8">
    <location>
        <begin position="30"/>
        <end position="35"/>
    </location>
    <ligand>
        <name>ATP</name>
        <dbReference type="ChEBI" id="CHEBI:30616"/>
    </ligand>
</feature>
<dbReference type="GO" id="GO:0032267">
    <property type="term" value="F:tRNA(Ile)-lysidine synthase activity"/>
    <property type="evidence" value="ECO:0007669"/>
    <property type="project" value="UniProtKB-EC"/>
</dbReference>
<evidence type="ECO:0000256" key="8">
    <source>
        <dbReference type="HAMAP-Rule" id="MF_01161"/>
    </source>
</evidence>
<keyword evidence="6 8" id="KW-0067">ATP-binding</keyword>
<dbReference type="InterPro" id="IPR012796">
    <property type="entry name" value="Lysidine-tRNA-synth_C"/>
</dbReference>
<dbReference type="GO" id="GO:0006400">
    <property type="term" value="P:tRNA modification"/>
    <property type="evidence" value="ECO:0007669"/>
    <property type="project" value="UniProtKB-UniRule"/>
</dbReference>
<evidence type="ECO:0000313" key="11">
    <source>
        <dbReference type="Proteomes" id="UP000003167"/>
    </source>
</evidence>
<evidence type="ECO:0000256" key="4">
    <source>
        <dbReference type="ARBA" id="ARBA00022694"/>
    </source>
</evidence>
<dbReference type="EC" id="6.3.4.19" evidence="8"/>
<dbReference type="AlphaFoldDB" id="H1HJ51"/>
<evidence type="ECO:0000256" key="5">
    <source>
        <dbReference type="ARBA" id="ARBA00022741"/>
    </source>
</evidence>
<reference evidence="10 11" key="1">
    <citation type="submission" date="2011-12" db="EMBL/GenBank/DDBJ databases">
        <title>The Genome Sequence of Prevotella maculosa OT 289.</title>
        <authorList>
            <consortium name="The Broad Institute Genome Sequencing Platform"/>
            <person name="Earl A."/>
            <person name="Ward D."/>
            <person name="Feldgarden M."/>
            <person name="Gevers D."/>
            <person name="Izard J."/>
            <person name="Blanton J.M."/>
            <person name="Mathney J."/>
            <person name="Tanner A.C."/>
            <person name="Dewhirst F.E."/>
            <person name="Young S.K."/>
            <person name="Zeng Q."/>
            <person name="Gargeya S."/>
            <person name="Fitzgerald M."/>
            <person name="Haas B."/>
            <person name="Abouelleil A."/>
            <person name="Alvarado L."/>
            <person name="Arachchi H.M."/>
            <person name="Berlin A."/>
            <person name="Chapman S.B."/>
            <person name="Gearin G."/>
            <person name="Goldberg J."/>
            <person name="Griggs A."/>
            <person name="Gujja S."/>
            <person name="Hansen M."/>
            <person name="Heiman D."/>
            <person name="Howarth C."/>
            <person name="Larimer J."/>
            <person name="Lui A."/>
            <person name="MacDonald P.J.P."/>
            <person name="McCowen C."/>
            <person name="Montmayeur A."/>
            <person name="Murphy C."/>
            <person name="Neiman D."/>
            <person name="Pearson M."/>
            <person name="Priest M."/>
            <person name="Roberts A."/>
            <person name="Saif S."/>
            <person name="Shea T."/>
            <person name="Sisk P."/>
            <person name="Stolte C."/>
            <person name="Sykes S."/>
            <person name="Wortman J."/>
            <person name="Nusbaum C."/>
            <person name="Birren B."/>
        </authorList>
    </citation>
    <scope>NUCLEOTIDE SEQUENCE [LARGE SCALE GENOMIC DNA]</scope>
    <source>
        <strain evidence="10 11">OT 289</strain>
    </source>
</reference>
<protein>
    <recommendedName>
        <fullName evidence="8">tRNA(Ile)-lysidine synthase</fullName>
        <ecNumber evidence="8">6.3.4.19</ecNumber>
    </recommendedName>
    <alternativeName>
        <fullName evidence="8">tRNA(Ile)-2-lysyl-cytidine synthase</fullName>
    </alternativeName>
    <alternativeName>
        <fullName evidence="8">tRNA(Ile)-lysidine synthetase</fullName>
    </alternativeName>
</protein>
<comment type="similarity">
    <text evidence="8">Belongs to the tRNA(Ile)-lysidine synthase family.</text>
</comment>
<name>H1HJ51_9BACT</name>
<evidence type="ECO:0000256" key="3">
    <source>
        <dbReference type="ARBA" id="ARBA00022598"/>
    </source>
</evidence>
<dbReference type="Pfam" id="PF11734">
    <property type="entry name" value="TilS_C"/>
    <property type="match status" value="1"/>
</dbReference>
<feature type="domain" description="Lysidine-tRNA(Ile) synthetase C-terminal" evidence="9">
    <location>
        <begin position="371"/>
        <end position="444"/>
    </location>
</feature>
<dbReference type="Gene3D" id="3.40.50.620">
    <property type="entry name" value="HUPs"/>
    <property type="match status" value="1"/>
</dbReference>
<keyword evidence="11" id="KW-1185">Reference proteome</keyword>
<dbReference type="PANTHER" id="PTHR43033">
    <property type="entry name" value="TRNA(ILE)-LYSIDINE SYNTHASE-RELATED"/>
    <property type="match status" value="1"/>
</dbReference>
<dbReference type="SUPFAM" id="SSF56037">
    <property type="entry name" value="PheT/TilS domain"/>
    <property type="match status" value="1"/>
</dbReference>
<dbReference type="STRING" id="999422.HMPREF9944_00184"/>
<proteinExistence type="inferred from homology"/>
<sequence length="447" mass="50056">MLSSFAYGVKAFIDRNRLLKTDGFYLLALSGGCDSVALLRVMIELGYRFAAVHCNFQLRGEESQRDELFCEQLCLAQKVPFHRVHFDTKAYAKLHRVSIEMAARELRYRYFEQLRKDLGADAILVAHHNDDSVETFLLNLIRGTGIHGLLGIKPKNGFIVRPLLPIGRSDIEAYLSGIGQAFVTDCSNQIANVKRNMIRLKVLPLLREINPSVSDSITSTAKRLGLVAQIFDKAMAESIAAVTSHQGADKCVIDIRQLKKETAPEYTLYSILKKYAFSSAQIESIACSLDAPSGRKWLSKSHELVVSRGQLIVVPLLQDANRSLSLPEPGRYVWDDVMKFDVTLCDISSDFSPSRSKNIVTLAADSVRFPLLVRHVHKGDRFRPLGMKGSKLVNDLLTDLKLSLDEKQRQLVVVDAADKIIWVVGRRIDDSVSVTSETTEILRLQIL</sequence>
<dbReference type="RefSeq" id="WP_008563782.1">
    <property type="nucleotide sequence ID" value="NZ_JH594500.1"/>
</dbReference>
<accession>H1HJ51</accession>
<keyword evidence="3 8" id="KW-0436">Ligase</keyword>
<evidence type="ECO:0000259" key="9">
    <source>
        <dbReference type="SMART" id="SM00977"/>
    </source>
</evidence>
<keyword evidence="2 8" id="KW-0963">Cytoplasm</keyword>
<dbReference type="PANTHER" id="PTHR43033:SF1">
    <property type="entry name" value="TRNA(ILE)-LYSIDINE SYNTHASE-RELATED"/>
    <property type="match status" value="1"/>
</dbReference>
<evidence type="ECO:0000256" key="2">
    <source>
        <dbReference type="ARBA" id="ARBA00022490"/>
    </source>
</evidence>
<dbReference type="NCBIfam" id="TIGR02432">
    <property type="entry name" value="lysidine_TilS_N"/>
    <property type="match status" value="1"/>
</dbReference>
<evidence type="ECO:0000256" key="6">
    <source>
        <dbReference type="ARBA" id="ARBA00022840"/>
    </source>
</evidence>
<dbReference type="HOGENOM" id="CLU_018869_0_1_10"/>
<comment type="catalytic activity">
    <reaction evidence="7 8">
        <text>cytidine(34) in tRNA(Ile2) + L-lysine + ATP = lysidine(34) in tRNA(Ile2) + AMP + diphosphate + H(+)</text>
        <dbReference type="Rhea" id="RHEA:43744"/>
        <dbReference type="Rhea" id="RHEA-COMP:10625"/>
        <dbReference type="Rhea" id="RHEA-COMP:10670"/>
        <dbReference type="ChEBI" id="CHEBI:15378"/>
        <dbReference type="ChEBI" id="CHEBI:30616"/>
        <dbReference type="ChEBI" id="CHEBI:32551"/>
        <dbReference type="ChEBI" id="CHEBI:33019"/>
        <dbReference type="ChEBI" id="CHEBI:82748"/>
        <dbReference type="ChEBI" id="CHEBI:83665"/>
        <dbReference type="ChEBI" id="CHEBI:456215"/>
        <dbReference type="EC" id="6.3.4.19"/>
    </reaction>
</comment>
<dbReference type="InterPro" id="IPR014729">
    <property type="entry name" value="Rossmann-like_a/b/a_fold"/>
</dbReference>
<organism evidence="10 11">
    <name type="scientific">Segatella maculosa OT 289</name>
    <dbReference type="NCBI Taxonomy" id="999422"/>
    <lineage>
        <taxon>Bacteria</taxon>
        <taxon>Pseudomonadati</taxon>
        <taxon>Bacteroidota</taxon>
        <taxon>Bacteroidia</taxon>
        <taxon>Bacteroidales</taxon>
        <taxon>Prevotellaceae</taxon>
        <taxon>Segatella</taxon>
    </lineage>
</organism>
<comment type="caution">
    <text evidence="10">The sequence shown here is derived from an EMBL/GenBank/DDBJ whole genome shotgun (WGS) entry which is preliminary data.</text>
</comment>
<dbReference type="GO" id="GO:0005737">
    <property type="term" value="C:cytoplasm"/>
    <property type="evidence" value="ECO:0007669"/>
    <property type="project" value="UniProtKB-SubCell"/>
</dbReference>
<dbReference type="OrthoDB" id="9807403at2"/>